<dbReference type="Gramene" id="Pp3c22_12020V3.2">
    <property type="protein sequence ID" value="PAC:32905217.CDS.1"/>
    <property type="gene ID" value="Pp3c22_12020"/>
</dbReference>
<evidence type="ECO:0000313" key="2">
    <source>
        <dbReference type="EnsemblPlants" id="PAC:32905216.CDS.1"/>
    </source>
</evidence>
<dbReference type="EnsemblPlants" id="Pp3c22_12020V3.2">
    <property type="protein sequence ID" value="PAC:32905217.CDS.1"/>
    <property type="gene ID" value="Pp3c22_12020"/>
</dbReference>
<reference evidence="1 3" key="1">
    <citation type="journal article" date="2008" name="Science">
        <title>The Physcomitrella genome reveals evolutionary insights into the conquest of land by plants.</title>
        <authorList>
            <person name="Rensing S."/>
            <person name="Lang D."/>
            <person name="Zimmer A."/>
            <person name="Terry A."/>
            <person name="Salamov A."/>
            <person name="Shapiro H."/>
            <person name="Nishiyama T."/>
            <person name="Perroud P.-F."/>
            <person name="Lindquist E."/>
            <person name="Kamisugi Y."/>
            <person name="Tanahashi T."/>
            <person name="Sakakibara K."/>
            <person name="Fujita T."/>
            <person name="Oishi K."/>
            <person name="Shin-I T."/>
            <person name="Kuroki Y."/>
            <person name="Toyoda A."/>
            <person name="Suzuki Y."/>
            <person name="Hashimoto A."/>
            <person name="Yamaguchi K."/>
            <person name="Sugano A."/>
            <person name="Kohara Y."/>
            <person name="Fujiyama A."/>
            <person name="Anterola A."/>
            <person name="Aoki S."/>
            <person name="Ashton N."/>
            <person name="Barbazuk W.B."/>
            <person name="Barker E."/>
            <person name="Bennetzen J."/>
            <person name="Bezanilla M."/>
            <person name="Blankenship R."/>
            <person name="Cho S.H."/>
            <person name="Dutcher S."/>
            <person name="Estelle M."/>
            <person name="Fawcett J.A."/>
            <person name="Gundlach H."/>
            <person name="Hanada K."/>
            <person name="Heyl A."/>
            <person name="Hicks K.A."/>
            <person name="Hugh J."/>
            <person name="Lohr M."/>
            <person name="Mayer K."/>
            <person name="Melkozernov A."/>
            <person name="Murata T."/>
            <person name="Nelson D."/>
            <person name="Pils B."/>
            <person name="Prigge M."/>
            <person name="Reiss B."/>
            <person name="Renner T."/>
            <person name="Rombauts S."/>
            <person name="Rushton P."/>
            <person name="Sanderfoot A."/>
            <person name="Schween G."/>
            <person name="Shiu S.-H."/>
            <person name="Stueber K."/>
            <person name="Theodoulou F.L."/>
            <person name="Tu H."/>
            <person name="Van de Peer Y."/>
            <person name="Verrier P.J."/>
            <person name="Waters E."/>
            <person name="Wood A."/>
            <person name="Yang L."/>
            <person name="Cove D."/>
            <person name="Cuming A."/>
            <person name="Hasebe M."/>
            <person name="Lucas S."/>
            <person name="Mishler D.B."/>
            <person name="Reski R."/>
            <person name="Grigoriev I."/>
            <person name="Quatrano R.S."/>
            <person name="Boore J.L."/>
        </authorList>
    </citation>
    <scope>NUCLEOTIDE SEQUENCE [LARGE SCALE GENOMIC DNA]</scope>
    <source>
        <strain evidence="2 3">cv. Gransden 2004</strain>
    </source>
</reference>
<accession>A0A2K1IN69</accession>
<dbReference type="Gramene" id="Pp3c22_12020V3.1">
    <property type="protein sequence ID" value="PAC:32905216.CDS.1"/>
    <property type="gene ID" value="Pp3c22_12020"/>
</dbReference>
<protein>
    <submittedName>
        <fullName evidence="1 2">Uncharacterized protein</fullName>
    </submittedName>
</protein>
<dbReference type="InParanoid" id="A0A2K1IN69"/>
<organism evidence="1">
    <name type="scientific">Physcomitrium patens</name>
    <name type="common">Spreading-leaved earth moss</name>
    <name type="synonym">Physcomitrella patens</name>
    <dbReference type="NCBI Taxonomy" id="3218"/>
    <lineage>
        <taxon>Eukaryota</taxon>
        <taxon>Viridiplantae</taxon>
        <taxon>Streptophyta</taxon>
        <taxon>Embryophyta</taxon>
        <taxon>Bryophyta</taxon>
        <taxon>Bryophytina</taxon>
        <taxon>Bryopsida</taxon>
        <taxon>Funariidae</taxon>
        <taxon>Funariales</taxon>
        <taxon>Funariaceae</taxon>
        <taxon>Physcomitrium</taxon>
    </lineage>
</organism>
<keyword evidence="3" id="KW-1185">Reference proteome</keyword>
<dbReference type="Proteomes" id="UP000006727">
    <property type="component" value="Chromosome 22"/>
</dbReference>
<reference evidence="1 3" key="2">
    <citation type="journal article" date="2018" name="Plant J.">
        <title>The Physcomitrella patens chromosome-scale assembly reveals moss genome structure and evolution.</title>
        <authorList>
            <person name="Lang D."/>
            <person name="Ullrich K.K."/>
            <person name="Murat F."/>
            <person name="Fuchs J."/>
            <person name="Jenkins J."/>
            <person name="Haas F.B."/>
            <person name="Piednoel M."/>
            <person name="Gundlach H."/>
            <person name="Van Bel M."/>
            <person name="Meyberg R."/>
            <person name="Vives C."/>
            <person name="Morata J."/>
            <person name="Symeonidi A."/>
            <person name="Hiss M."/>
            <person name="Muchero W."/>
            <person name="Kamisugi Y."/>
            <person name="Saleh O."/>
            <person name="Blanc G."/>
            <person name="Decker E.L."/>
            <person name="van Gessel N."/>
            <person name="Grimwood J."/>
            <person name="Hayes R.D."/>
            <person name="Graham S.W."/>
            <person name="Gunter L.E."/>
            <person name="McDaniel S.F."/>
            <person name="Hoernstein S.N.W."/>
            <person name="Larsson A."/>
            <person name="Li F.W."/>
            <person name="Perroud P.F."/>
            <person name="Phillips J."/>
            <person name="Ranjan P."/>
            <person name="Rokshar D.S."/>
            <person name="Rothfels C.J."/>
            <person name="Schneider L."/>
            <person name="Shu S."/>
            <person name="Stevenson D.W."/>
            <person name="Thummler F."/>
            <person name="Tillich M."/>
            <person name="Villarreal Aguilar J.C."/>
            <person name="Widiez T."/>
            <person name="Wong G.K."/>
            <person name="Wymore A."/>
            <person name="Zhang Y."/>
            <person name="Zimmer A.D."/>
            <person name="Quatrano R.S."/>
            <person name="Mayer K.F.X."/>
            <person name="Goodstein D."/>
            <person name="Casacuberta J.M."/>
            <person name="Vandepoele K."/>
            <person name="Reski R."/>
            <person name="Cuming A.C."/>
            <person name="Tuskan G.A."/>
            <person name="Maumus F."/>
            <person name="Salse J."/>
            <person name="Schmutz J."/>
            <person name="Rensing S.A."/>
        </authorList>
    </citation>
    <scope>NUCLEOTIDE SEQUENCE [LARGE SCALE GENOMIC DNA]</scope>
    <source>
        <strain evidence="2 3">cv. Gransden 2004</strain>
    </source>
</reference>
<reference evidence="2" key="3">
    <citation type="submission" date="2020-12" db="UniProtKB">
        <authorList>
            <consortium name="EnsemblPlants"/>
        </authorList>
    </citation>
    <scope>IDENTIFICATION</scope>
</reference>
<dbReference type="EMBL" id="ABEU02000022">
    <property type="protein sequence ID" value="PNR30717.1"/>
    <property type="molecule type" value="Genomic_DNA"/>
</dbReference>
<dbReference type="EnsemblPlants" id="Pp3c22_12020V3.1">
    <property type="protein sequence ID" value="PAC:32905216.CDS.1"/>
    <property type="gene ID" value="Pp3c22_12020"/>
</dbReference>
<gene>
    <name evidence="1" type="ORF">PHYPA_027033</name>
</gene>
<sequence>MGVIPGSIHIALTPQGIIYLPFFLDWVSSSSSPSACHSFLLLVEVEVEVGVRFFLKREINEEK</sequence>
<evidence type="ECO:0000313" key="3">
    <source>
        <dbReference type="Proteomes" id="UP000006727"/>
    </source>
</evidence>
<proteinExistence type="predicted"/>
<dbReference type="AlphaFoldDB" id="A0A2K1IN69"/>
<dbReference type="PaxDb" id="3218-PP1S244_2V6.1"/>
<evidence type="ECO:0000313" key="1">
    <source>
        <dbReference type="EMBL" id="PNR30717.1"/>
    </source>
</evidence>
<name>A0A2K1IN69_PHYPA</name>